<name>A0A5B7I316_PORTR</name>
<proteinExistence type="predicted"/>
<accession>A0A5B7I316</accession>
<organism evidence="2 3">
    <name type="scientific">Portunus trituberculatus</name>
    <name type="common">Swimming crab</name>
    <name type="synonym">Neptunus trituberculatus</name>
    <dbReference type="NCBI Taxonomy" id="210409"/>
    <lineage>
        <taxon>Eukaryota</taxon>
        <taxon>Metazoa</taxon>
        <taxon>Ecdysozoa</taxon>
        <taxon>Arthropoda</taxon>
        <taxon>Crustacea</taxon>
        <taxon>Multicrustacea</taxon>
        <taxon>Malacostraca</taxon>
        <taxon>Eumalacostraca</taxon>
        <taxon>Eucarida</taxon>
        <taxon>Decapoda</taxon>
        <taxon>Pleocyemata</taxon>
        <taxon>Brachyura</taxon>
        <taxon>Eubrachyura</taxon>
        <taxon>Portunoidea</taxon>
        <taxon>Portunidae</taxon>
        <taxon>Portuninae</taxon>
        <taxon>Portunus</taxon>
    </lineage>
</organism>
<feature type="region of interest" description="Disordered" evidence="1">
    <location>
        <begin position="108"/>
        <end position="128"/>
    </location>
</feature>
<protein>
    <submittedName>
        <fullName evidence="2">Uncharacterized protein</fullName>
    </submittedName>
</protein>
<gene>
    <name evidence="2" type="ORF">E2C01_071062</name>
</gene>
<dbReference type="EMBL" id="VSRR010043844">
    <property type="protein sequence ID" value="MPC76643.1"/>
    <property type="molecule type" value="Genomic_DNA"/>
</dbReference>
<comment type="caution">
    <text evidence="2">The sequence shown here is derived from an EMBL/GenBank/DDBJ whole genome shotgun (WGS) entry which is preliminary data.</text>
</comment>
<dbReference type="Proteomes" id="UP000324222">
    <property type="component" value="Unassembled WGS sequence"/>
</dbReference>
<evidence type="ECO:0000313" key="2">
    <source>
        <dbReference type="EMBL" id="MPC76643.1"/>
    </source>
</evidence>
<reference evidence="2 3" key="1">
    <citation type="submission" date="2019-05" db="EMBL/GenBank/DDBJ databases">
        <title>Another draft genome of Portunus trituberculatus and its Hox gene families provides insights of decapod evolution.</title>
        <authorList>
            <person name="Jeong J.-H."/>
            <person name="Song I."/>
            <person name="Kim S."/>
            <person name="Choi T."/>
            <person name="Kim D."/>
            <person name="Ryu S."/>
            <person name="Kim W."/>
        </authorList>
    </citation>
    <scope>NUCLEOTIDE SEQUENCE [LARGE SCALE GENOMIC DNA]</scope>
    <source>
        <tissue evidence="2">Muscle</tissue>
    </source>
</reference>
<sequence>MIKRVDHDMNYNKNHVFNTSPVVFTDLISYPFTICHIGSSSFSTGLNSVLLPYLRHTIQPYFPHTSLSPTPHLQHPQHVSLHSTATISYSHLRHTTVSHSFPHHIHPTYSLSHSDPKPHILPDPNKKK</sequence>
<evidence type="ECO:0000256" key="1">
    <source>
        <dbReference type="SAM" id="MobiDB-lite"/>
    </source>
</evidence>
<keyword evidence="3" id="KW-1185">Reference proteome</keyword>
<evidence type="ECO:0000313" key="3">
    <source>
        <dbReference type="Proteomes" id="UP000324222"/>
    </source>
</evidence>
<dbReference type="AlphaFoldDB" id="A0A5B7I316"/>